<accession>A0AAP0JEB0</accession>
<dbReference type="AlphaFoldDB" id="A0AAP0JEB0"/>
<name>A0AAP0JEB0_9MAGN</name>
<comment type="caution">
    <text evidence="2">The sequence shown here is derived from an EMBL/GenBank/DDBJ whole genome shotgun (WGS) entry which is preliminary data.</text>
</comment>
<protein>
    <recommendedName>
        <fullName evidence="1">F-box associated beta-propeller type 1 domain-containing protein</fullName>
    </recommendedName>
</protein>
<dbReference type="InterPro" id="IPR050796">
    <property type="entry name" value="SCF_F-box_component"/>
</dbReference>
<dbReference type="EMBL" id="JBBNAE010000004">
    <property type="protein sequence ID" value="KAK9131430.1"/>
    <property type="molecule type" value="Genomic_DNA"/>
</dbReference>
<dbReference type="NCBIfam" id="TIGR01640">
    <property type="entry name" value="F_box_assoc_1"/>
    <property type="match status" value="1"/>
</dbReference>
<dbReference type="InterPro" id="IPR017451">
    <property type="entry name" value="F-box-assoc_interact_dom"/>
</dbReference>
<reference evidence="2 3" key="1">
    <citation type="submission" date="2024-01" db="EMBL/GenBank/DDBJ databases">
        <title>Genome assemblies of Stephania.</title>
        <authorList>
            <person name="Yang L."/>
        </authorList>
    </citation>
    <scope>NUCLEOTIDE SEQUENCE [LARGE SCALE GENOMIC DNA]</scope>
    <source>
        <strain evidence="2">QJT</strain>
        <tissue evidence="2">Leaf</tissue>
    </source>
</reference>
<evidence type="ECO:0000313" key="3">
    <source>
        <dbReference type="Proteomes" id="UP001417504"/>
    </source>
</evidence>
<evidence type="ECO:0000313" key="2">
    <source>
        <dbReference type="EMBL" id="KAK9131430.1"/>
    </source>
</evidence>
<dbReference type="Proteomes" id="UP001417504">
    <property type="component" value="Unassembled WGS sequence"/>
</dbReference>
<dbReference type="PANTHER" id="PTHR31672:SF13">
    <property type="entry name" value="F-BOX PROTEIN CPR30-LIKE"/>
    <property type="match status" value="1"/>
</dbReference>
<dbReference type="PANTHER" id="PTHR31672">
    <property type="entry name" value="BNACNNG10540D PROTEIN"/>
    <property type="match status" value="1"/>
</dbReference>
<evidence type="ECO:0000259" key="1">
    <source>
        <dbReference type="Pfam" id="PF07734"/>
    </source>
</evidence>
<dbReference type="Pfam" id="PF07734">
    <property type="entry name" value="FBA_1"/>
    <property type="match status" value="1"/>
</dbReference>
<dbReference type="InterPro" id="IPR006527">
    <property type="entry name" value="F-box-assoc_dom_typ1"/>
</dbReference>
<sequence>MSFERLLKIKPLCKYVRRLIEQNPSLVHKFPHYDDNFNFVNPSMHLLLIDVNGCLPYTSLVSNFAMQLTIKSEEIPHPLRVQNSENTQRILTLGSCNGLMLQSVKKNLFVWNPSTEGHKLVSPVEFASPSSRPLKCWMRVYGLGFDVNTKDYKIVLIKYLGEPTSSLRRYKLETKVGIYSLREGSWRIIENLSCPYLIYQRQSCEDLIFNGALHWIGLFADSTDGHYSKRIVAFDFGVEKFKEIPLSDDYQWWIERHEFERLSFGVWRECLCMFRKLDNGWADIIVMKEYGVKESWCELYTISEESVDWKPRDPFNVPRDGCGMKLVCFTSNDKIVLQLDDQHLFLYDPVCGVGNKLRISEGAPLHVLNKNKCYIQPYMPNLQLSLREQ</sequence>
<keyword evidence="3" id="KW-1185">Reference proteome</keyword>
<gene>
    <name evidence="2" type="ORF">Sjap_011917</name>
</gene>
<feature type="domain" description="F-box associated beta-propeller type 1" evidence="1">
    <location>
        <begin position="67"/>
        <end position="319"/>
    </location>
</feature>
<proteinExistence type="predicted"/>
<organism evidence="2 3">
    <name type="scientific">Stephania japonica</name>
    <dbReference type="NCBI Taxonomy" id="461633"/>
    <lineage>
        <taxon>Eukaryota</taxon>
        <taxon>Viridiplantae</taxon>
        <taxon>Streptophyta</taxon>
        <taxon>Embryophyta</taxon>
        <taxon>Tracheophyta</taxon>
        <taxon>Spermatophyta</taxon>
        <taxon>Magnoliopsida</taxon>
        <taxon>Ranunculales</taxon>
        <taxon>Menispermaceae</taxon>
        <taxon>Menispermoideae</taxon>
        <taxon>Cissampelideae</taxon>
        <taxon>Stephania</taxon>
    </lineage>
</organism>